<dbReference type="AlphaFoldDB" id="A0AAP9SY39"/>
<proteinExistence type="predicted"/>
<evidence type="ECO:0000313" key="2">
    <source>
        <dbReference type="Proteomes" id="UP000501467"/>
    </source>
</evidence>
<dbReference type="EMBL" id="CP054003">
    <property type="protein sequence ID" value="QKH87046.1"/>
    <property type="molecule type" value="Genomic_DNA"/>
</dbReference>
<sequence>MWQIADATGWSVDYILNGVNYQTLIMMLSDAPRYVRKETEKSAEDEAREIAGFFQSKLK</sequence>
<protein>
    <submittedName>
        <fullName evidence="1">Uncharacterized protein</fullName>
    </submittedName>
</protein>
<gene>
    <name evidence="1" type="ORF">FOC69_22950</name>
</gene>
<evidence type="ECO:0000313" key="1">
    <source>
        <dbReference type="EMBL" id="QKH87046.1"/>
    </source>
</evidence>
<reference evidence="1 2" key="1">
    <citation type="submission" date="2020-05" db="EMBL/GenBank/DDBJ databases">
        <title>FDA dAtabase for Regulatory Grade micrObial Sequences (FDA-ARGOS): Supporting development and validation of Infectious Disease Dx tests.</title>
        <authorList>
            <person name="Bojja K."/>
            <person name="Kessler A."/>
            <person name="Tallon L."/>
            <person name="Sadzewicz L."/>
            <person name="Zhao X."/>
            <person name="Vavikolanu K."/>
            <person name="Mehta A."/>
            <person name="Aluvathingal J."/>
            <person name="Nadendla S."/>
            <person name="Myers T."/>
            <person name="Yan Y."/>
            <person name="Sichtig H."/>
        </authorList>
    </citation>
    <scope>NUCLEOTIDE SEQUENCE [LARGE SCALE GENOMIC DNA]</scope>
    <source>
        <strain evidence="1 2">FDAARGOS_763</strain>
    </source>
</reference>
<accession>A0AAP9SY39</accession>
<dbReference type="RefSeq" id="WP_032541722.1">
    <property type="nucleotide sequence ID" value="NZ_CP054003.1"/>
</dbReference>
<dbReference type="Proteomes" id="UP000501467">
    <property type="component" value="Chromosome"/>
</dbReference>
<organism evidence="1 2">
    <name type="scientific">Bacteroides fragilis</name>
    <dbReference type="NCBI Taxonomy" id="817"/>
    <lineage>
        <taxon>Bacteria</taxon>
        <taxon>Pseudomonadati</taxon>
        <taxon>Bacteroidota</taxon>
        <taxon>Bacteroidia</taxon>
        <taxon>Bacteroidales</taxon>
        <taxon>Bacteroidaceae</taxon>
        <taxon>Bacteroides</taxon>
    </lineage>
</organism>
<name>A0AAP9SY39_BACFG</name>